<comment type="subcellular location">
    <subcellularLocation>
        <location evidence="1">Periplasm</location>
    </subcellularLocation>
</comment>
<evidence type="ECO:0000256" key="3">
    <source>
        <dbReference type="ARBA" id="ARBA00022729"/>
    </source>
</evidence>
<evidence type="ECO:0000256" key="1">
    <source>
        <dbReference type="ARBA" id="ARBA00004418"/>
    </source>
</evidence>
<name>A0A1V4DI39_9ENTE</name>
<dbReference type="Gene3D" id="3.40.190.10">
    <property type="entry name" value="Periplasmic binding protein-like II"/>
    <property type="match status" value="2"/>
</dbReference>
<keyword evidence="6" id="KW-1185">Reference proteome</keyword>
<feature type="domain" description="SsuA/THI5-like" evidence="4">
    <location>
        <begin position="53"/>
        <end position="254"/>
    </location>
</feature>
<keyword evidence="3" id="KW-0732">Signal</keyword>
<proteinExistence type="inferred from homology"/>
<evidence type="ECO:0000256" key="2">
    <source>
        <dbReference type="ARBA" id="ARBA00010742"/>
    </source>
</evidence>
<evidence type="ECO:0000313" key="6">
    <source>
        <dbReference type="Proteomes" id="UP000189970"/>
    </source>
</evidence>
<dbReference type="SUPFAM" id="SSF53850">
    <property type="entry name" value="Periplasmic binding protein-like II"/>
    <property type="match status" value="1"/>
</dbReference>
<protein>
    <recommendedName>
        <fullName evidence="4">SsuA/THI5-like domain-containing protein</fullName>
    </recommendedName>
</protein>
<dbReference type="AlphaFoldDB" id="A0A1V4DI39"/>
<comment type="caution">
    <text evidence="5">The sequence shown here is derived from an EMBL/GenBank/DDBJ whole genome shotgun (WGS) entry which is preliminary data.</text>
</comment>
<dbReference type="InterPro" id="IPR015168">
    <property type="entry name" value="SsuA/THI5"/>
</dbReference>
<dbReference type="EMBL" id="MVAB01000001">
    <property type="protein sequence ID" value="OPF88016.1"/>
    <property type="molecule type" value="Genomic_DNA"/>
</dbReference>
<gene>
    <name evidence="5" type="ORF">BW731_07440</name>
</gene>
<dbReference type="Pfam" id="PF09084">
    <property type="entry name" value="NMT1"/>
    <property type="match status" value="1"/>
</dbReference>
<dbReference type="PROSITE" id="PS51257">
    <property type="entry name" value="PROKAR_LIPOPROTEIN"/>
    <property type="match status" value="1"/>
</dbReference>
<dbReference type="RefSeq" id="WP_079346979.1">
    <property type="nucleotide sequence ID" value="NZ_MVAB01000001.1"/>
</dbReference>
<sequence length="322" mass="36090">MKKKLRWFGLVSVVTLGLLTSCGTKEGTQEKKTIDTSQKDTLSLSFGAMPAVDSLPVYIAEKEGYFKEEGLNLKLNSFKSPKDRDAALTSGNLDGANTNLIALSAYRQGDMDVKIVSQSIGTFSILTGNDKVTSLTDLKGKKAGYAKNQAPYYFLDEALKSKELDVREVDFEEVPQIPIRVELTLNHKIDATVVPEPFRTIGISQGLRELTNSQDLNIQSTVFGFTNDSLTNNKEAIEAFYRAYNKAVDYVNEHDIDTYYDVLKEKIGFTDEIKKDVTLPKYVHAEQIDGKQVDNAFNWSKEEGIFTKEYNQKDVMSDLLVK</sequence>
<reference evidence="5 6" key="1">
    <citation type="submission" date="2017-02" db="EMBL/GenBank/DDBJ databases">
        <title>Vagococcus cremeus sp. nov., isolated from the small intestine of a marten, Martes flavigula.</title>
        <authorList>
            <person name="Tak E.J."/>
            <person name="Bae J.-W."/>
        </authorList>
    </citation>
    <scope>NUCLEOTIDE SEQUENCE [LARGE SCALE GENOMIC DNA]</scope>
    <source>
        <strain evidence="5 6">D7T301</strain>
    </source>
</reference>
<dbReference type="PANTHER" id="PTHR30024">
    <property type="entry name" value="ALIPHATIC SULFONATES-BINDING PROTEIN-RELATED"/>
    <property type="match status" value="1"/>
</dbReference>
<evidence type="ECO:0000259" key="4">
    <source>
        <dbReference type="Pfam" id="PF09084"/>
    </source>
</evidence>
<dbReference type="GO" id="GO:0042597">
    <property type="term" value="C:periplasmic space"/>
    <property type="evidence" value="ECO:0007669"/>
    <property type="project" value="UniProtKB-SubCell"/>
</dbReference>
<dbReference type="PANTHER" id="PTHR30024:SF47">
    <property type="entry name" value="TAURINE-BINDING PERIPLASMIC PROTEIN"/>
    <property type="match status" value="1"/>
</dbReference>
<evidence type="ECO:0000313" key="5">
    <source>
        <dbReference type="EMBL" id="OPF88016.1"/>
    </source>
</evidence>
<accession>A0A1V4DI39</accession>
<organism evidence="5 6">
    <name type="scientific">Vagococcus martis</name>
    <dbReference type="NCBI Taxonomy" id="1768210"/>
    <lineage>
        <taxon>Bacteria</taxon>
        <taxon>Bacillati</taxon>
        <taxon>Bacillota</taxon>
        <taxon>Bacilli</taxon>
        <taxon>Lactobacillales</taxon>
        <taxon>Enterococcaceae</taxon>
        <taxon>Vagococcus</taxon>
    </lineage>
</organism>
<dbReference type="Proteomes" id="UP000189970">
    <property type="component" value="Unassembled WGS sequence"/>
</dbReference>
<comment type="similarity">
    <text evidence="2">Belongs to the bacterial solute-binding protein SsuA/TauA family.</text>
</comment>